<keyword evidence="3" id="KW-1185">Reference proteome</keyword>
<name>A0A5B7D1L1_PORTR</name>
<organism evidence="2 3">
    <name type="scientific">Portunus trituberculatus</name>
    <name type="common">Swimming crab</name>
    <name type="synonym">Neptunus trituberculatus</name>
    <dbReference type="NCBI Taxonomy" id="210409"/>
    <lineage>
        <taxon>Eukaryota</taxon>
        <taxon>Metazoa</taxon>
        <taxon>Ecdysozoa</taxon>
        <taxon>Arthropoda</taxon>
        <taxon>Crustacea</taxon>
        <taxon>Multicrustacea</taxon>
        <taxon>Malacostraca</taxon>
        <taxon>Eumalacostraca</taxon>
        <taxon>Eucarida</taxon>
        <taxon>Decapoda</taxon>
        <taxon>Pleocyemata</taxon>
        <taxon>Brachyura</taxon>
        <taxon>Eubrachyura</taxon>
        <taxon>Portunoidea</taxon>
        <taxon>Portunidae</taxon>
        <taxon>Portuninae</taxon>
        <taxon>Portunus</taxon>
    </lineage>
</organism>
<dbReference type="Proteomes" id="UP000324222">
    <property type="component" value="Unassembled WGS sequence"/>
</dbReference>
<reference evidence="2 3" key="1">
    <citation type="submission" date="2019-05" db="EMBL/GenBank/DDBJ databases">
        <title>Another draft genome of Portunus trituberculatus and its Hox gene families provides insights of decapod evolution.</title>
        <authorList>
            <person name="Jeong J.-H."/>
            <person name="Song I."/>
            <person name="Kim S."/>
            <person name="Choi T."/>
            <person name="Kim D."/>
            <person name="Ryu S."/>
            <person name="Kim W."/>
        </authorList>
    </citation>
    <scope>NUCLEOTIDE SEQUENCE [LARGE SCALE GENOMIC DNA]</scope>
    <source>
        <tissue evidence="2">Muscle</tissue>
    </source>
</reference>
<evidence type="ECO:0000313" key="3">
    <source>
        <dbReference type="Proteomes" id="UP000324222"/>
    </source>
</evidence>
<comment type="caution">
    <text evidence="2">The sequence shown here is derived from an EMBL/GenBank/DDBJ whole genome shotgun (WGS) entry which is preliminary data.</text>
</comment>
<feature type="compositionally biased region" description="Gly residues" evidence="1">
    <location>
        <begin position="17"/>
        <end position="28"/>
    </location>
</feature>
<feature type="region of interest" description="Disordered" evidence="1">
    <location>
        <begin position="1"/>
        <end position="31"/>
    </location>
</feature>
<proteinExistence type="predicted"/>
<sequence length="112" mass="11890">MGCGDKDPVMRTTRSHLGGGGGGGGGACGSRLLTQDVEEATRQLPYLLPGAHPPKMKERQTNMELLHLKQLAPRHAPYAVSATSPAAGRGGSASWHTVTWREDLSHMADFLS</sequence>
<dbReference type="EMBL" id="VSRR010000435">
    <property type="protein sequence ID" value="MPC15540.1"/>
    <property type="molecule type" value="Genomic_DNA"/>
</dbReference>
<gene>
    <name evidence="2" type="ORF">E2C01_008335</name>
</gene>
<protein>
    <submittedName>
        <fullName evidence="2">Uncharacterized protein</fullName>
    </submittedName>
</protein>
<evidence type="ECO:0000313" key="2">
    <source>
        <dbReference type="EMBL" id="MPC15540.1"/>
    </source>
</evidence>
<evidence type="ECO:0000256" key="1">
    <source>
        <dbReference type="SAM" id="MobiDB-lite"/>
    </source>
</evidence>
<accession>A0A5B7D1L1</accession>
<dbReference type="AlphaFoldDB" id="A0A5B7D1L1"/>
<dbReference type="PROSITE" id="PS51257">
    <property type="entry name" value="PROKAR_LIPOPROTEIN"/>
    <property type="match status" value="1"/>
</dbReference>